<proteinExistence type="predicted"/>
<dbReference type="EMBL" id="FOHT01000062">
    <property type="protein sequence ID" value="SEU15805.1"/>
    <property type="molecule type" value="Genomic_DNA"/>
</dbReference>
<evidence type="ECO:0000256" key="1">
    <source>
        <dbReference type="SAM" id="Phobius"/>
    </source>
</evidence>
<gene>
    <name evidence="2" type="ORF">FH5T_19820</name>
    <name evidence="3" type="ORF">SAMN05444285_1627</name>
</gene>
<dbReference type="STRING" id="1168034.FH5T_19820"/>
<reference evidence="2 4" key="1">
    <citation type="submission" date="2014-03" db="EMBL/GenBank/DDBJ databases">
        <title>Complete genome sequence of a deeply braunched marine Bacteroidia bacterium Draconibacterium orientale type strain FH5T.</title>
        <authorList>
            <person name="Li X."/>
            <person name="Wang X."/>
            <person name="Xie Z."/>
            <person name="Du Z."/>
            <person name="Chen G."/>
        </authorList>
    </citation>
    <scope>NUCLEOTIDE SEQUENCE [LARGE SCALE GENOMIC DNA]</scope>
    <source>
        <strain evidence="2 4">FH5</strain>
    </source>
</reference>
<keyword evidence="1" id="KW-0472">Membrane</keyword>
<name>X5DH66_9BACT</name>
<feature type="transmembrane region" description="Helical" evidence="1">
    <location>
        <begin position="7"/>
        <end position="26"/>
    </location>
</feature>
<dbReference type="RefSeq" id="WP_038562361.1">
    <property type="nucleotide sequence ID" value="NZ_FOHT01000062.1"/>
</dbReference>
<dbReference type="EMBL" id="CP007451">
    <property type="protein sequence ID" value="AHW62333.1"/>
    <property type="molecule type" value="Genomic_DNA"/>
</dbReference>
<dbReference type="Proteomes" id="UP000023772">
    <property type="component" value="Chromosome"/>
</dbReference>
<accession>X5DH66</accession>
<evidence type="ECO:0000313" key="3">
    <source>
        <dbReference type="EMBL" id="SEU15805.1"/>
    </source>
</evidence>
<evidence type="ECO:0000313" key="2">
    <source>
        <dbReference type="EMBL" id="AHW62333.1"/>
    </source>
</evidence>
<dbReference type="AlphaFoldDB" id="X5DH66"/>
<sequence>MKERIKYIGITLLFLIIASVAIKYFIDKNRLEKNFDITTGLVYDYEVLARSGNAVYYEYRVDSIKYIGEIVIYENPKKFLNHRFKVKYEPSRPKNSEILLDEIIGEK</sequence>
<evidence type="ECO:0000313" key="4">
    <source>
        <dbReference type="Proteomes" id="UP000023772"/>
    </source>
</evidence>
<keyword evidence="1" id="KW-0812">Transmembrane</keyword>
<keyword evidence="4" id="KW-1185">Reference proteome</keyword>
<dbReference type="Proteomes" id="UP000181981">
    <property type="component" value="Unassembled WGS sequence"/>
</dbReference>
<dbReference type="KEGG" id="dori:FH5T_19820"/>
<evidence type="ECO:0008006" key="6">
    <source>
        <dbReference type="Google" id="ProtNLM"/>
    </source>
</evidence>
<keyword evidence="1" id="KW-1133">Transmembrane helix</keyword>
<organism evidence="3 5">
    <name type="scientific">Draconibacterium orientale</name>
    <dbReference type="NCBI Taxonomy" id="1168034"/>
    <lineage>
        <taxon>Bacteria</taxon>
        <taxon>Pseudomonadati</taxon>
        <taxon>Bacteroidota</taxon>
        <taxon>Bacteroidia</taxon>
        <taxon>Marinilabiliales</taxon>
        <taxon>Prolixibacteraceae</taxon>
        <taxon>Draconibacterium</taxon>
    </lineage>
</organism>
<protein>
    <recommendedName>
        <fullName evidence="6">DUF3592 domain-containing protein</fullName>
    </recommendedName>
</protein>
<dbReference type="HOGENOM" id="CLU_2205884_0_0_10"/>
<evidence type="ECO:0000313" key="5">
    <source>
        <dbReference type="Proteomes" id="UP000181981"/>
    </source>
</evidence>
<reference evidence="3 5" key="2">
    <citation type="submission" date="2016-10" db="EMBL/GenBank/DDBJ databases">
        <authorList>
            <person name="de Groot N.N."/>
        </authorList>
    </citation>
    <scope>NUCLEOTIDE SEQUENCE [LARGE SCALE GENOMIC DNA]</scope>
    <source>
        <strain evidence="3 5">DSM 25947</strain>
    </source>
</reference>